<dbReference type="CDD" id="cd05467">
    <property type="entry name" value="CBM20"/>
    <property type="match status" value="1"/>
</dbReference>
<evidence type="ECO:0000256" key="10">
    <source>
        <dbReference type="ARBA" id="ARBA00031423"/>
    </source>
</evidence>
<dbReference type="Pfam" id="PF00686">
    <property type="entry name" value="CBM_20"/>
    <property type="match status" value="2"/>
</dbReference>
<evidence type="ECO:0000313" key="13">
    <source>
        <dbReference type="EMBL" id="MBO2013159.1"/>
    </source>
</evidence>
<dbReference type="PROSITE" id="PS51166">
    <property type="entry name" value="CBM20"/>
    <property type="match status" value="2"/>
</dbReference>
<comment type="catalytic activity">
    <reaction evidence="1">
        <text>Transfers a segment of a (1-&gt;4)-alpha-D-glucan to a new position in an acceptor, which may be glucose or a (1-&gt;4)-alpha-D-glucan.</text>
        <dbReference type="EC" id="2.4.1.25"/>
    </reaction>
</comment>
<dbReference type="Proteomes" id="UP000664369">
    <property type="component" value="Unassembled WGS sequence"/>
</dbReference>
<dbReference type="Gene3D" id="3.20.20.80">
    <property type="entry name" value="Glycosidases"/>
    <property type="match status" value="2"/>
</dbReference>
<dbReference type="InterPro" id="IPR017853">
    <property type="entry name" value="GH"/>
</dbReference>
<evidence type="ECO:0000256" key="11">
    <source>
        <dbReference type="ARBA" id="ARBA00031501"/>
    </source>
</evidence>
<dbReference type="Gene3D" id="2.60.40.10">
    <property type="entry name" value="Immunoglobulins"/>
    <property type="match status" value="2"/>
</dbReference>
<evidence type="ECO:0000259" key="12">
    <source>
        <dbReference type="PROSITE" id="PS51166"/>
    </source>
</evidence>
<evidence type="ECO:0000256" key="4">
    <source>
        <dbReference type="ARBA" id="ARBA00012560"/>
    </source>
</evidence>
<evidence type="ECO:0000256" key="7">
    <source>
        <dbReference type="ARBA" id="ARBA00022676"/>
    </source>
</evidence>
<evidence type="ECO:0000256" key="9">
    <source>
        <dbReference type="ARBA" id="ARBA00023277"/>
    </source>
</evidence>
<accession>A0ABS3QPE4</accession>
<dbReference type="InterPro" id="IPR013783">
    <property type="entry name" value="Ig-like_fold"/>
</dbReference>
<dbReference type="EC" id="2.4.1.25" evidence="4"/>
<evidence type="ECO:0000256" key="6">
    <source>
        <dbReference type="ARBA" id="ARBA00022490"/>
    </source>
</evidence>
<feature type="domain" description="CBM20" evidence="12">
    <location>
        <begin position="171"/>
        <end position="285"/>
    </location>
</feature>
<sequence>MILRFSLPYRTVLGQRLAVCGSHPDLGAWQPAAAANMHYDEATTCWSLELTVPDTAGELTYKYVLRDDRTGGEQWEFGPNRRIAYDAARTERMHLADYWRAPMLPENELQTAAFTKALFRRPTGYGSTKAAVAVAPATPTKKAKAPAKGKATKAITEAVEPSISHQLLGANAAPAAGETVFRIVAPRVAPQHGLCVLGSDPALGAWDNTKGLVLSDDEYPTWSGAVTLQNPGEDCLYKYAMWDPAAGHALDMEGGENRVIPATQDRTATRVFNDEAYQYFDAWRGAGVALPVFAMRSAQGLGVGEFADLRLLTDWAVKTGLKLVQILPINDTTATHTWVDSYPYAAISVFALHPQFIHLEGIAALKDKKAAKELAELKTELNAKDFVDYEPVMNAKWKFLRLLYKQEKAAFLADPEYREFYASQASWLVPYAAFSALRDRFGTADFQQWPEEFRTPANVTALTAETAADYDDYGLFFFTQFHLDKQLRAAVTYARSRGVVLKGDLPIGIYRHSVDAWTQPELYHMNAQAGAPPDDFSTTGQNWRFPTYNWQRMAEDGYSWWKQRMGHLARYFDTLRIDHILGFFRIWEMPIESVEGLLGHFSPALPLHRHEIERRLGWFDYSRLCEPYIRWHMLQDIFQGEAQNVFDEYMDDASYGRIHLKEHIGDQRKIEAYIAQKVADYPEHAEYFAWLQKGLFALVNEVLFVPAGNDFYHPRITLNKSYSFRELDSDEDRRRLYDDIYIDFFFRRHEEFWRQQGLTKLPPVRYATDMLICGEDLGMVPASVPGVMKQLGILGLNVQRMPSNPAVEFSHPNEAAYLSVVTPSSHDTSTIRGWWEEDRVRTQRFFETILGHWREVAPFYCEPWVAREILVQHLHSPAMWAIFPLQDLLAMDNHLRRANPHDEQINVPSNPTHFWKYRLHLPLEELVDAVGFNEPLHGLVVASGRA</sequence>
<keyword evidence="7" id="KW-0328">Glycosyltransferase</keyword>
<dbReference type="PANTHER" id="PTHR32518:SF3">
    <property type="entry name" value="4-ALPHA-GLUCANOTRANSFERASE"/>
    <property type="match status" value="1"/>
</dbReference>
<dbReference type="SUPFAM" id="SSF51445">
    <property type="entry name" value="(Trans)glycosidases"/>
    <property type="match status" value="1"/>
</dbReference>
<comment type="caution">
    <text evidence="13">The sequence shown here is derived from an EMBL/GenBank/DDBJ whole genome shotgun (WGS) entry which is preliminary data.</text>
</comment>
<keyword evidence="9" id="KW-0119">Carbohydrate metabolism</keyword>
<dbReference type="InterPro" id="IPR002044">
    <property type="entry name" value="CBM20"/>
</dbReference>
<keyword evidence="6" id="KW-0963">Cytoplasm</keyword>
<keyword evidence="14" id="KW-1185">Reference proteome</keyword>
<evidence type="ECO:0000313" key="14">
    <source>
        <dbReference type="Proteomes" id="UP000664369"/>
    </source>
</evidence>
<gene>
    <name evidence="13" type="ORF">J4E00_29140</name>
</gene>
<reference evidence="13 14" key="1">
    <citation type="submission" date="2021-03" db="EMBL/GenBank/DDBJ databases">
        <authorList>
            <person name="Kim M.K."/>
        </authorList>
    </citation>
    <scope>NUCLEOTIDE SEQUENCE [LARGE SCALE GENOMIC DNA]</scope>
    <source>
        <strain evidence="13 14">BT442</strain>
    </source>
</reference>
<dbReference type="EMBL" id="JAGETZ010000029">
    <property type="protein sequence ID" value="MBO2013159.1"/>
    <property type="molecule type" value="Genomic_DNA"/>
</dbReference>
<comment type="similarity">
    <text evidence="3">Belongs to the disproportionating enzyme family.</text>
</comment>
<evidence type="ECO:0000256" key="1">
    <source>
        <dbReference type="ARBA" id="ARBA00000439"/>
    </source>
</evidence>
<dbReference type="InterPro" id="IPR003385">
    <property type="entry name" value="Glyco_hydro_77"/>
</dbReference>
<organism evidence="13 14">
    <name type="scientific">Hymenobacter negativus</name>
    <dbReference type="NCBI Taxonomy" id="2795026"/>
    <lineage>
        <taxon>Bacteria</taxon>
        <taxon>Pseudomonadati</taxon>
        <taxon>Bacteroidota</taxon>
        <taxon>Cytophagia</taxon>
        <taxon>Cytophagales</taxon>
        <taxon>Hymenobacteraceae</taxon>
        <taxon>Hymenobacter</taxon>
    </lineage>
</organism>
<dbReference type="Pfam" id="PF02446">
    <property type="entry name" value="Glyco_hydro_77"/>
    <property type="match status" value="1"/>
</dbReference>
<dbReference type="SMART" id="SM01065">
    <property type="entry name" value="CBM_2"/>
    <property type="match status" value="2"/>
</dbReference>
<dbReference type="SUPFAM" id="SSF49452">
    <property type="entry name" value="Starch-binding domain-like"/>
    <property type="match status" value="2"/>
</dbReference>
<evidence type="ECO:0000256" key="3">
    <source>
        <dbReference type="ARBA" id="ARBA00005684"/>
    </source>
</evidence>
<dbReference type="RefSeq" id="WP_208178899.1">
    <property type="nucleotide sequence ID" value="NZ_JAGETZ010000029.1"/>
</dbReference>
<evidence type="ECO:0000256" key="5">
    <source>
        <dbReference type="ARBA" id="ARBA00020295"/>
    </source>
</evidence>
<keyword evidence="8" id="KW-0808">Transferase</keyword>
<feature type="domain" description="CBM20" evidence="12">
    <location>
        <begin position="1"/>
        <end position="101"/>
    </location>
</feature>
<name>A0ABS3QPE4_9BACT</name>
<evidence type="ECO:0000256" key="2">
    <source>
        <dbReference type="ARBA" id="ARBA00004496"/>
    </source>
</evidence>
<dbReference type="InterPro" id="IPR013784">
    <property type="entry name" value="Carb-bd-like_fold"/>
</dbReference>
<evidence type="ECO:0000256" key="8">
    <source>
        <dbReference type="ARBA" id="ARBA00022679"/>
    </source>
</evidence>
<comment type="subcellular location">
    <subcellularLocation>
        <location evidence="2">Cytoplasm</location>
    </subcellularLocation>
</comment>
<dbReference type="PANTHER" id="PTHR32518">
    <property type="match status" value="1"/>
</dbReference>
<proteinExistence type="inferred from homology"/>
<protein>
    <recommendedName>
        <fullName evidence="5">4-alpha-glucanotransferase</fullName>
        <ecNumber evidence="4">2.4.1.25</ecNumber>
    </recommendedName>
    <alternativeName>
        <fullName evidence="10">Amylomaltase</fullName>
    </alternativeName>
    <alternativeName>
        <fullName evidence="11">Disproportionating enzyme</fullName>
    </alternativeName>
</protein>